<feature type="transmembrane region" description="Helical" evidence="8">
    <location>
        <begin position="265"/>
        <end position="283"/>
    </location>
</feature>
<name>A0A380MWK2_9GAMM</name>
<gene>
    <name evidence="10" type="primary">rarD_1</name>
    <name evidence="10" type="ORF">NCTC13337_02095</name>
</gene>
<dbReference type="PANTHER" id="PTHR22911:SF137">
    <property type="entry name" value="SOLUTE CARRIER FAMILY 35 MEMBER G2-RELATED"/>
    <property type="match status" value="1"/>
</dbReference>
<evidence type="ECO:0000256" key="6">
    <source>
        <dbReference type="ARBA" id="ARBA00022989"/>
    </source>
</evidence>
<evidence type="ECO:0000256" key="8">
    <source>
        <dbReference type="SAM" id="Phobius"/>
    </source>
</evidence>
<feature type="transmembrane region" description="Helical" evidence="8">
    <location>
        <begin position="149"/>
        <end position="165"/>
    </location>
</feature>
<feature type="transmembrane region" description="Helical" evidence="8">
    <location>
        <begin position="239"/>
        <end position="259"/>
    </location>
</feature>
<dbReference type="InterPro" id="IPR037185">
    <property type="entry name" value="EmrE-like"/>
</dbReference>
<evidence type="ECO:0000259" key="9">
    <source>
        <dbReference type="Pfam" id="PF00892"/>
    </source>
</evidence>
<dbReference type="Proteomes" id="UP000254601">
    <property type="component" value="Unassembled WGS sequence"/>
</dbReference>
<dbReference type="RefSeq" id="WP_072576799.1">
    <property type="nucleotide sequence ID" value="NZ_LWHB01000102.1"/>
</dbReference>
<evidence type="ECO:0000256" key="1">
    <source>
        <dbReference type="ARBA" id="ARBA00004651"/>
    </source>
</evidence>
<dbReference type="SUPFAM" id="SSF103481">
    <property type="entry name" value="Multidrug resistance efflux transporter EmrE"/>
    <property type="match status" value="2"/>
</dbReference>
<feature type="transmembrane region" description="Helical" evidence="8">
    <location>
        <begin position="70"/>
        <end position="89"/>
    </location>
</feature>
<evidence type="ECO:0000256" key="4">
    <source>
        <dbReference type="ARBA" id="ARBA00022475"/>
    </source>
</evidence>
<sequence length="297" mass="33596">MTMTIKAWIALSIAFITWGAFPLFVRAMDTMRADEFLYVRIVFSFLCLLLLYAWKGKLKSAFQTILRPHFLLQASISAVFIALNWYLYIVAVNENLTTQASIGYFITPLINVLFGVWLFGDKMDIWKATALGFGLAGVIYQMIALHIMPWLPLGIGAAFGIYGSLRKKMRMPPVQGLFAELLVMLPIVLLAWAALVEQGKAFNYAADPSMILWCIAAGLITLIPLLLFLYAVNYLSLTAVGFAQYSSPSIQFLIAIFYFHEPFSISRLIAFILIWIGLAIYSVRLLQMTRRKKYDSH</sequence>
<protein>
    <submittedName>
        <fullName evidence="10">Putative chloramphenical resistance permease RarD</fullName>
    </submittedName>
</protein>
<dbReference type="NCBIfam" id="TIGR00688">
    <property type="entry name" value="rarD"/>
    <property type="match status" value="1"/>
</dbReference>
<organism evidence="10 11">
    <name type="scientific">Suttonella ornithocola</name>
    <dbReference type="NCBI Taxonomy" id="279832"/>
    <lineage>
        <taxon>Bacteria</taxon>
        <taxon>Pseudomonadati</taxon>
        <taxon>Pseudomonadota</taxon>
        <taxon>Gammaproteobacteria</taxon>
        <taxon>Cardiobacteriales</taxon>
        <taxon>Cardiobacteriaceae</taxon>
        <taxon>Suttonella</taxon>
    </lineage>
</organism>
<feature type="transmembrane region" description="Helical" evidence="8">
    <location>
        <begin position="210"/>
        <end position="232"/>
    </location>
</feature>
<dbReference type="InterPro" id="IPR004626">
    <property type="entry name" value="RarD"/>
</dbReference>
<dbReference type="OrthoDB" id="369870at2"/>
<evidence type="ECO:0000256" key="3">
    <source>
        <dbReference type="ARBA" id="ARBA00022448"/>
    </source>
</evidence>
<keyword evidence="5 8" id="KW-0812">Transmembrane</keyword>
<dbReference type="Pfam" id="PF00892">
    <property type="entry name" value="EamA"/>
    <property type="match status" value="2"/>
</dbReference>
<reference evidence="10 11" key="1">
    <citation type="submission" date="2018-06" db="EMBL/GenBank/DDBJ databases">
        <authorList>
            <consortium name="Pathogen Informatics"/>
            <person name="Doyle S."/>
        </authorList>
    </citation>
    <scope>NUCLEOTIDE SEQUENCE [LARGE SCALE GENOMIC DNA]</scope>
    <source>
        <strain evidence="10 11">NCTC13337</strain>
    </source>
</reference>
<dbReference type="PANTHER" id="PTHR22911">
    <property type="entry name" value="ACYL-MALONYL CONDENSING ENZYME-RELATED"/>
    <property type="match status" value="1"/>
</dbReference>
<feature type="transmembrane region" description="Helical" evidence="8">
    <location>
        <begin position="37"/>
        <end position="54"/>
    </location>
</feature>
<feature type="domain" description="EamA" evidence="9">
    <location>
        <begin position="153"/>
        <end position="282"/>
    </location>
</feature>
<keyword evidence="7 8" id="KW-0472">Membrane</keyword>
<dbReference type="GO" id="GO:0005886">
    <property type="term" value="C:plasma membrane"/>
    <property type="evidence" value="ECO:0007669"/>
    <property type="project" value="UniProtKB-SubCell"/>
</dbReference>
<proteinExistence type="inferred from homology"/>
<evidence type="ECO:0000313" key="10">
    <source>
        <dbReference type="EMBL" id="SUO96949.1"/>
    </source>
</evidence>
<dbReference type="EMBL" id="UHIC01000001">
    <property type="protein sequence ID" value="SUO96949.1"/>
    <property type="molecule type" value="Genomic_DNA"/>
</dbReference>
<comment type="similarity">
    <text evidence="2">Belongs to the EamA transporter family.</text>
</comment>
<feature type="transmembrane region" description="Helical" evidence="8">
    <location>
        <begin position="177"/>
        <end position="195"/>
    </location>
</feature>
<evidence type="ECO:0000256" key="7">
    <source>
        <dbReference type="ARBA" id="ARBA00023136"/>
    </source>
</evidence>
<dbReference type="AlphaFoldDB" id="A0A380MWK2"/>
<accession>A0A380MWK2</accession>
<keyword evidence="4" id="KW-1003">Cell membrane</keyword>
<feature type="domain" description="EamA" evidence="9">
    <location>
        <begin position="9"/>
        <end position="139"/>
    </location>
</feature>
<keyword evidence="6 8" id="KW-1133">Transmembrane helix</keyword>
<dbReference type="InterPro" id="IPR000620">
    <property type="entry name" value="EamA_dom"/>
</dbReference>
<evidence type="ECO:0000256" key="2">
    <source>
        <dbReference type="ARBA" id="ARBA00007362"/>
    </source>
</evidence>
<keyword evidence="3" id="KW-0813">Transport</keyword>
<feature type="transmembrane region" description="Helical" evidence="8">
    <location>
        <begin position="101"/>
        <end position="119"/>
    </location>
</feature>
<keyword evidence="11" id="KW-1185">Reference proteome</keyword>
<comment type="subcellular location">
    <subcellularLocation>
        <location evidence="1">Cell membrane</location>
        <topology evidence="1">Multi-pass membrane protein</topology>
    </subcellularLocation>
</comment>
<evidence type="ECO:0000313" key="11">
    <source>
        <dbReference type="Proteomes" id="UP000254601"/>
    </source>
</evidence>
<evidence type="ECO:0000256" key="5">
    <source>
        <dbReference type="ARBA" id="ARBA00022692"/>
    </source>
</evidence>